<gene>
    <name evidence="2" type="ORF">M6B38_343785</name>
</gene>
<keyword evidence="3" id="KW-1185">Reference proteome</keyword>
<comment type="caution">
    <text evidence="2">The sequence shown here is derived from an EMBL/GenBank/DDBJ whole genome shotgun (WGS) entry which is preliminary data.</text>
</comment>
<feature type="compositionally biased region" description="Polar residues" evidence="1">
    <location>
        <begin position="1"/>
        <end position="12"/>
    </location>
</feature>
<dbReference type="EMBL" id="JANAVB010016195">
    <property type="protein sequence ID" value="KAJ6832251.1"/>
    <property type="molecule type" value="Genomic_DNA"/>
</dbReference>
<feature type="compositionally biased region" description="Low complexity" evidence="1">
    <location>
        <begin position="21"/>
        <end position="30"/>
    </location>
</feature>
<reference evidence="2" key="1">
    <citation type="journal article" date="2023" name="GigaByte">
        <title>Genome assembly of the bearded iris, Iris pallida Lam.</title>
        <authorList>
            <person name="Bruccoleri R.E."/>
            <person name="Oakeley E.J."/>
            <person name="Faust A.M.E."/>
            <person name="Altorfer M."/>
            <person name="Dessus-Babus S."/>
            <person name="Burckhardt D."/>
            <person name="Oertli M."/>
            <person name="Naumann U."/>
            <person name="Petersen F."/>
            <person name="Wong J."/>
        </authorList>
    </citation>
    <scope>NUCLEOTIDE SEQUENCE</scope>
    <source>
        <strain evidence="2">GSM-AAB239-AS_SAM_17_03QT</strain>
    </source>
</reference>
<evidence type="ECO:0000313" key="3">
    <source>
        <dbReference type="Proteomes" id="UP001140949"/>
    </source>
</evidence>
<organism evidence="2 3">
    <name type="scientific">Iris pallida</name>
    <name type="common">Sweet iris</name>
    <dbReference type="NCBI Taxonomy" id="29817"/>
    <lineage>
        <taxon>Eukaryota</taxon>
        <taxon>Viridiplantae</taxon>
        <taxon>Streptophyta</taxon>
        <taxon>Embryophyta</taxon>
        <taxon>Tracheophyta</taxon>
        <taxon>Spermatophyta</taxon>
        <taxon>Magnoliopsida</taxon>
        <taxon>Liliopsida</taxon>
        <taxon>Asparagales</taxon>
        <taxon>Iridaceae</taxon>
        <taxon>Iridoideae</taxon>
        <taxon>Irideae</taxon>
        <taxon>Iris</taxon>
    </lineage>
</organism>
<protein>
    <submittedName>
        <fullName evidence="2">Vegetative cell wall protein gp1-like</fullName>
    </submittedName>
</protein>
<feature type="region of interest" description="Disordered" evidence="1">
    <location>
        <begin position="1"/>
        <end position="30"/>
    </location>
</feature>
<accession>A0AAX6GVB0</accession>
<sequence>MRSTGATTSTDPTVPLRITTPPSRALRSRSRALCPAENRPLSPRAVDRRLRRCRASDPKLLRRRQDFPLPIVPFPISSAKWTIPNAMGLSVSPAGTQAS</sequence>
<dbReference type="AlphaFoldDB" id="A0AAX6GVB0"/>
<dbReference type="Proteomes" id="UP001140949">
    <property type="component" value="Unassembled WGS sequence"/>
</dbReference>
<reference evidence="2" key="2">
    <citation type="submission" date="2023-04" db="EMBL/GenBank/DDBJ databases">
        <authorList>
            <person name="Bruccoleri R.E."/>
            <person name="Oakeley E.J."/>
            <person name="Faust A.-M."/>
            <person name="Dessus-Babus S."/>
            <person name="Altorfer M."/>
            <person name="Burckhardt D."/>
            <person name="Oertli M."/>
            <person name="Naumann U."/>
            <person name="Petersen F."/>
            <person name="Wong J."/>
        </authorList>
    </citation>
    <scope>NUCLEOTIDE SEQUENCE</scope>
    <source>
        <strain evidence="2">GSM-AAB239-AS_SAM_17_03QT</strain>
        <tissue evidence="2">Leaf</tissue>
    </source>
</reference>
<name>A0AAX6GVB0_IRIPA</name>
<evidence type="ECO:0000313" key="2">
    <source>
        <dbReference type="EMBL" id="KAJ6832251.1"/>
    </source>
</evidence>
<evidence type="ECO:0000256" key="1">
    <source>
        <dbReference type="SAM" id="MobiDB-lite"/>
    </source>
</evidence>
<proteinExistence type="predicted"/>